<evidence type="ECO:0000313" key="2">
    <source>
        <dbReference type="EMBL" id="CUK27320.1"/>
    </source>
</evidence>
<proteinExistence type="predicted"/>
<dbReference type="STRING" id="1715691.TA5113_00673"/>
<accession>A0A0N7MC62</accession>
<feature type="transmembrane region" description="Helical" evidence="1">
    <location>
        <begin position="46"/>
        <end position="65"/>
    </location>
</feature>
<keyword evidence="1" id="KW-0812">Transmembrane</keyword>
<dbReference type="RefSeq" id="WP_058316613.1">
    <property type="nucleotide sequence ID" value="NZ_CYTO01000007.1"/>
</dbReference>
<name>A0A0N7MC62_9RHOB</name>
<gene>
    <name evidence="2" type="ORF">TA5114_03148</name>
</gene>
<reference evidence="3" key="1">
    <citation type="submission" date="2015-09" db="EMBL/GenBank/DDBJ databases">
        <authorList>
            <person name="Rodrigo-Torres Lidia"/>
            <person name="Arahal R.David."/>
        </authorList>
    </citation>
    <scope>NUCLEOTIDE SEQUENCE [LARGE SCALE GENOMIC DNA]</scope>
    <source>
        <strain evidence="3">CECT 5114</strain>
    </source>
</reference>
<keyword evidence="1" id="KW-0472">Membrane</keyword>
<evidence type="ECO:0000256" key="1">
    <source>
        <dbReference type="SAM" id="Phobius"/>
    </source>
</evidence>
<protein>
    <submittedName>
        <fullName evidence="2">Uncharacterized protein</fullName>
    </submittedName>
</protein>
<organism evidence="2 3">
    <name type="scientific">Cognatishimia activa</name>
    <dbReference type="NCBI Taxonomy" id="1715691"/>
    <lineage>
        <taxon>Bacteria</taxon>
        <taxon>Pseudomonadati</taxon>
        <taxon>Pseudomonadota</taxon>
        <taxon>Alphaproteobacteria</taxon>
        <taxon>Rhodobacterales</taxon>
        <taxon>Paracoccaceae</taxon>
        <taxon>Cognatishimia</taxon>
    </lineage>
</organism>
<keyword evidence="1" id="KW-1133">Transmembrane helix</keyword>
<feature type="transmembrane region" description="Helical" evidence="1">
    <location>
        <begin position="72"/>
        <end position="90"/>
    </location>
</feature>
<feature type="transmembrane region" description="Helical" evidence="1">
    <location>
        <begin position="102"/>
        <end position="119"/>
    </location>
</feature>
<keyword evidence="3" id="KW-1185">Reference proteome</keyword>
<dbReference type="AlphaFoldDB" id="A0A0N7MC62"/>
<sequence length="127" mass="14113">MNKWNLGASVLMALTFCLHVFGGGPEIHEPIQASALSDYLRAMSAVLWHAVTVVLAVFAIAYLWLAKHENTAMSLQMSAIQLGFAALFLWYGETLLGTVWPMPQWIIFIVIPAVSLFGLPQRRRQVA</sequence>
<dbReference type="OrthoDB" id="8421716at2"/>
<dbReference type="Proteomes" id="UP000051184">
    <property type="component" value="Unassembled WGS sequence"/>
</dbReference>
<evidence type="ECO:0000313" key="3">
    <source>
        <dbReference type="Proteomes" id="UP000051184"/>
    </source>
</evidence>
<dbReference type="EMBL" id="CYUE01000022">
    <property type="protein sequence ID" value="CUK27320.1"/>
    <property type="molecule type" value="Genomic_DNA"/>
</dbReference>